<feature type="domain" description="Acetyl-coenzyme A synthetase N-terminal" evidence="7">
    <location>
        <begin position="44"/>
        <end position="97"/>
    </location>
</feature>
<dbReference type="InterPro" id="IPR042099">
    <property type="entry name" value="ANL_N_sf"/>
</dbReference>
<keyword evidence="3" id="KW-0547">Nucleotide-binding</keyword>
<name>A0A401ZSY9_9CHLR</name>
<keyword evidence="2" id="KW-0436">Ligase</keyword>
<dbReference type="PROSITE" id="PS00455">
    <property type="entry name" value="AMP_BINDING"/>
    <property type="match status" value="1"/>
</dbReference>
<evidence type="ECO:0000256" key="2">
    <source>
        <dbReference type="ARBA" id="ARBA00022598"/>
    </source>
</evidence>
<dbReference type="InterPro" id="IPR045851">
    <property type="entry name" value="AMP-bd_C_sf"/>
</dbReference>
<dbReference type="Pfam" id="PF00501">
    <property type="entry name" value="AMP-binding"/>
    <property type="match status" value="1"/>
</dbReference>
<dbReference type="GO" id="GO:0030729">
    <property type="term" value="F:acetoacetate-CoA ligase activity"/>
    <property type="evidence" value="ECO:0007669"/>
    <property type="project" value="InterPro"/>
</dbReference>
<gene>
    <name evidence="8" type="ORF">KDAU_72290</name>
</gene>
<dbReference type="AlphaFoldDB" id="A0A401ZSY9"/>
<comment type="caution">
    <text evidence="8">The sequence shown here is derived from an EMBL/GenBank/DDBJ whole genome shotgun (WGS) entry which is preliminary data.</text>
</comment>
<dbReference type="NCBIfam" id="TIGR01217">
    <property type="entry name" value="ac_ac_CoA_syn"/>
    <property type="match status" value="1"/>
</dbReference>
<dbReference type="InterPro" id="IPR000873">
    <property type="entry name" value="AMP-dep_synth/lig_dom"/>
</dbReference>
<dbReference type="EMBL" id="BIFQ01000002">
    <property type="protein sequence ID" value="GCE09900.1"/>
    <property type="molecule type" value="Genomic_DNA"/>
</dbReference>
<evidence type="ECO:0000259" key="5">
    <source>
        <dbReference type="Pfam" id="PF00501"/>
    </source>
</evidence>
<feature type="domain" description="AMP-binding enzyme C-terminal" evidence="6">
    <location>
        <begin position="547"/>
        <end position="617"/>
    </location>
</feature>
<evidence type="ECO:0000256" key="4">
    <source>
        <dbReference type="ARBA" id="ARBA00022840"/>
    </source>
</evidence>
<protein>
    <submittedName>
        <fullName evidence="8">Acetoacetyl-CoA synthetase</fullName>
    </submittedName>
</protein>
<dbReference type="NCBIfam" id="NF002937">
    <property type="entry name" value="PRK03584.1"/>
    <property type="match status" value="1"/>
</dbReference>
<proteinExistence type="inferred from homology"/>
<evidence type="ECO:0000313" key="9">
    <source>
        <dbReference type="Proteomes" id="UP000287224"/>
    </source>
</evidence>
<dbReference type="GO" id="GO:0005524">
    <property type="term" value="F:ATP binding"/>
    <property type="evidence" value="ECO:0007669"/>
    <property type="project" value="UniProtKB-KW"/>
</dbReference>
<reference evidence="9" key="1">
    <citation type="submission" date="2018-12" db="EMBL/GenBank/DDBJ databases">
        <title>Tengunoibacter tsumagoiensis gen. nov., sp. nov., Dictyobacter kobayashii sp. nov., D. alpinus sp. nov., and D. joshuensis sp. nov. and description of Dictyobacteraceae fam. nov. within the order Ktedonobacterales isolated from Tengu-no-mugimeshi.</title>
        <authorList>
            <person name="Wang C.M."/>
            <person name="Zheng Y."/>
            <person name="Sakai Y."/>
            <person name="Toyoda A."/>
            <person name="Minakuchi Y."/>
            <person name="Abe K."/>
            <person name="Yokota A."/>
            <person name="Yabe S."/>
        </authorList>
    </citation>
    <scope>NUCLEOTIDE SEQUENCE [LARGE SCALE GENOMIC DNA]</scope>
    <source>
        <strain evidence="9">S-27</strain>
    </source>
</reference>
<comment type="similarity">
    <text evidence="1">Belongs to the ATP-dependent AMP-binding enzyme family.</text>
</comment>
<evidence type="ECO:0000256" key="3">
    <source>
        <dbReference type="ARBA" id="ARBA00022741"/>
    </source>
</evidence>
<dbReference type="InterPro" id="IPR032387">
    <property type="entry name" value="ACAS_N"/>
</dbReference>
<evidence type="ECO:0000259" key="7">
    <source>
        <dbReference type="Pfam" id="PF16177"/>
    </source>
</evidence>
<dbReference type="SUPFAM" id="SSF56801">
    <property type="entry name" value="Acetyl-CoA synthetase-like"/>
    <property type="match status" value="1"/>
</dbReference>
<dbReference type="GO" id="GO:0006629">
    <property type="term" value="P:lipid metabolic process"/>
    <property type="evidence" value="ECO:0007669"/>
    <property type="project" value="InterPro"/>
</dbReference>
<dbReference type="PANTHER" id="PTHR42921:SF1">
    <property type="entry name" value="ACETOACETYL-COA SYNTHETASE"/>
    <property type="match status" value="1"/>
</dbReference>
<dbReference type="InterPro" id="IPR020845">
    <property type="entry name" value="AMP-binding_CS"/>
</dbReference>
<dbReference type="CDD" id="cd05943">
    <property type="entry name" value="AACS"/>
    <property type="match status" value="1"/>
</dbReference>
<dbReference type="Gene3D" id="3.40.50.12780">
    <property type="entry name" value="N-terminal domain of ligase-like"/>
    <property type="match status" value="1"/>
</dbReference>
<dbReference type="InterPro" id="IPR025110">
    <property type="entry name" value="AMP-bd_C"/>
</dbReference>
<dbReference type="Pfam" id="PF13193">
    <property type="entry name" value="AMP-binding_C"/>
    <property type="match status" value="1"/>
</dbReference>
<dbReference type="Proteomes" id="UP000287224">
    <property type="component" value="Unassembled WGS sequence"/>
</dbReference>
<organism evidence="8 9">
    <name type="scientific">Dictyobacter aurantiacus</name>
    <dbReference type="NCBI Taxonomy" id="1936993"/>
    <lineage>
        <taxon>Bacteria</taxon>
        <taxon>Bacillati</taxon>
        <taxon>Chloroflexota</taxon>
        <taxon>Ktedonobacteria</taxon>
        <taxon>Ktedonobacterales</taxon>
        <taxon>Dictyobacteraceae</taxon>
        <taxon>Dictyobacter</taxon>
    </lineage>
</organism>
<keyword evidence="9" id="KW-1185">Reference proteome</keyword>
<dbReference type="Gene3D" id="3.30.300.30">
    <property type="match status" value="1"/>
</dbReference>
<feature type="domain" description="AMP-dependent synthetase/ligase" evidence="5">
    <location>
        <begin position="102"/>
        <end position="476"/>
    </location>
</feature>
<keyword evidence="4" id="KW-0067">ATP-binding</keyword>
<dbReference type="InterPro" id="IPR005914">
    <property type="entry name" value="Acac_CoA_synth"/>
</dbReference>
<dbReference type="PANTHER" id="PTHR42921">
    <property type="entry name" value="ACETOACETYL-COA SYNTHETASE"/>
    <property type="match status" value="1"/>
</dbReference>
<evidence type="ECO:0000259" key="6">
    <source>
        <dbReference type="Pfam" id="PF13193"/>
    </source>
</evidence>
<dbReference type="OrthoDB" id="9778383at2"/>
<evidence type="ECO:0000313" key="8">
    <source>
        <dbReference type="EMBL" id="GCE09900.1"/>
    </source>
</evidence>
<accession>A0A401ZSY9</accession>
<dbReference type="Pfam" id="PF16177">
    <property type="entry name" value="ACAS_N"/>
    <property type="match status" value="1"/>
</dbReference>
<dbReference type="RefSeq" id="WP_126602740.1">
    <property type="nucleotide sequence ID" value="NZ_BIFQ01000002.1"/>
</dbReference>
<evidence type="ECO:0000256" key="1">
    <source>
        <dbReference type="ARBA" id="ARBA00006432"/>
    </source>
</evidence>
<sequence>MEYFSEENTVLWEASEKVKQRANLTDYMYWLKHEKGLQMETPEQLWRWSVDRLEDFWDSIWQYMRIQASEPYTQVLMTHWMPGAEWFVGARLNYAEQVFRHATADRPALLVRSESQSLREVSWQQLQRQVGSVANGLKALGVGVGDRVVAYVPNSAEAVIAFLACASIGATWSSCAPDFGIKSVVDRFQQIEPCVLFAIDGYRYSGKELDRRATVAELRQALPTLRKTIIIPSVYAAPQADSDPATLLWDELLAYDDTLTYAQVAFNHPLWVLYSSGTTGLPKAIVQSQGGILLEHIKFLHLHMDLKPEDRFFWFTTTGWMMWNLLVGGLLVGCTIVLYDGSPNYPDIGALWELVQEAGITIFGTSAGYLTACMKAGITPAQTYQLTRLRALGSTGSPLPPEGFSWVYQAVKQDLWLTSISGGTDVCSAFVGGSILLPVYAGEIQTRALGAKVEAFDEQGRSVVNEVGELVIREPLPSMPIYFWNDPQGQRLYDSYFATYPGTWRHGDWIQLTDRGSVIISGRSDSTINRKGIRMGSSEIYRTVEDLPEVVDSLVIGVELPGGAYYMPLFVVLKDAQPLSEELIKKIKTRLRSTISPHYVPDTVIAVQEIPRTLSGKKLEVPVKKLFLGQSPEKVASRDTLSNPSALDEFIAIATQFRSTLGATVGN</sequence>